<dbReference type="OrthoDB" id="9765468at2"/>
<reference evidence="18 19" key="1">
    <citation type="submission" date="2016-10" db="EMBL/GenBank/DDBJ databases">
        <authorList>
            <person name="de Groot N.N."/>
        </authorList>
    </citation>
    <scope>NUCLEOTIDE SEQUENCE [LARGE SCALE GENOMIC DNA]</scope>
    <source>
        <strain evidence="18 19">DSM 2698</strain>
    </source>
</reference>
<dbReference type="InterPro" id="IPR036618">
    <property type="entry name" value="PtsI_HPr-bd_sf"/>
</dbReference>
<dbReference type="Gene3D" id="3.50.30.10">
    <property type="entry name" value="Phosphohistidine domain"/>
    <property type="match status" value="1"/>
</dbReference>
<evidence type="ECO:0000256" key="4">
    <source>
        <dbReference type="ARBA" id="ARBA00007837"/>
    </source>
</evidence>
<dbReference type="InterPro" id="IPR008279">
    <property type="entry name" value="PEP-util_enz_mobile_dom"/>
</dbReference>
<evidence type="ECO:0000256" key="5">
    <source>
        <dbReference type="ARBA" id="ARBA00012232"/>
    </source>
</evidence>
<dbReference type="PROSITE" id="PS51094">
    <property type="entry name" value="PTS_EIIA_TYPE_2"/>
    <property type="match status" value="1"/>
</dbReference>
<dbReference type="PROSITE" id="PS00369">
    <property type="entry name" value="PTS_HPR_HIS"/>
    <property type="match status" value="1"/>
</dbReference>
<dbReference type="Gene3D" id="3.40.930.10">
    <property type="entry name" value="Mannitol-specific EII, Chain A"/>
    <property type="match status" value="1"/>
</dbReference>
<keyword evidence="19" id="KW-1185">Reference proteome</keyword>
<evidence type="ECO:0000256" key="9">
    <source>
        <dbReference type="ARBA" id="ARBA00022597"/>
    </source>
</evidence>
<comment type="catalytic activity">
    <reaction evidence="1">
        <text>L-histidyl-[protein] + phosphoenolpyruvate = N(pros)-phospho-L-histidyl-[protein] + pyruvate</text>
        <dbReference type="Rhea" id="RHEA:23880"/>
        <dbReference type="Rhea" id="RHEA-COMP:9745"/>
        <dbReference type="Rhea" id="RHEA-COMP:9746"/>
        <dbReference type="ChEBI" id="CHEBI:15361"/>
        <dbReference type="ChEBI" id="CHEBI:29979"/>
        <dbReference type="ChEBI" id="CHEBI:58702"/>
        <dbReference type="ChEBI" id="CHEBI:64837"/>
        <dbReference type="EC" id="2.7.3.9"/>
    </reaction>
</comment>
<keyword evidence="6" id="KW-0813">Transport</keyword>
<dbReference type="NCBIfam" id="TIGR01417">
    <property type="entry name" value="PTS_I_fam"/>
    <property type="match status" value="1"/>
</dbReference>
<evidence type="ECO:0000259" key="17">
    <source>
        <dbReference type="PROSITE" id="PS51350"/>
    </source>
</evidence>
<dbReference type="Pfam" id="PF02896">
    <property type="entry name" value="PEP-utilizers_C"/>
    <property type="match status" value="1"/>
</dbReference>
<dbReference type="Gene3D" id="1.10.274.10">
    <property type="entry name" value="PtsI, HPr-binding domain"/>
    <property type="match status" value="1"/>
</dbReference>
<dbReference type="AlphaFoldDB" id="A0A1G5NW52"/>
<dbReference type="Gene3D" id="3.20.20.60">
    <property type="entry name" value="Phosphoenolpyruvate-binding domains"/>
    <property type="match status" value="1"/>
</dbReference>
<feature type="region of interest" description="Disordered" evidence="15">
    <location>
        <begin position="247"/>
        <end position="269"/>
    </location>
</feature>
<sequence length="838" mass="89445">MTIAQPDILPPSNLVRLGAAPADKEAAIREAAQLLIAAGCIDPQYADSMMRREDVAETYLGHGVAIPHGKVEDRGMVRRNGLSILQVPEGVEWNAGQTVHLVVAIAAESDAHIDTLRRLTNLLQDEEHLKKLFTTNDTSDIINALSEANAEPEADGAPAEDLDERFEWTVDYPSGLHARPASAWVAAARKASGSVQVRKGTAVADAKSLVSLLRLGLRQGDTIVISADGPDASSAIDRMQATVTSLSAQEKADAQAAKGPEPTAKGWTPPEEMPVIAGIGASPGLSIGPIHIYAPAEIAIADTPTPLNEGGNKLHEALTVTQTQLRVLADDTLRRLGEAEANIFRAQAELLHDTDLITLACQLMVEGHGLAWSWNEAIERTARDLESNDNEVLAARAADLRDVGRRVLARIDPSLENRDGDPLPAEPCILVAGDLSPSDTAGLDVERVLGLATVQGGPTSHTAILARTLGLPAMVGGSEALLDLENGTEVILDGQAGRLYPKPSASAIASARDWLAAQEEQHKREIAERSLPARTTDGHQVEIAANINRPDQIELALSQGGEGVGLMRTEFLFLERSSAPTEDEQYETYRAMLDGLEDRPLIVRALDIGGDKQVPHLNLPREANPFLGVRGSRLLLRRLDLLATQLRALYRAARDGESSGLSIMFPMITSVGEMQRLRAVADSIRDELDAPKVPLGAMVEVPAAAIGADILARYVDFFSIGTNDLTQYGLAIDRQHPELAAEADALHPCVLRLIRMTVEGAAKHGRWVGVCGGIAGEPFAASLLTGLGVNELSMTPRDIPAVKAALRETSLSALKALADKALACETAAEVHALDREEL</sequence>
<dbReference type="PROSITE" id="PS51350">
    <property type="entry name" value="PTS_HPR_DOM"/>
    <property type="match status" value="1"/>
</dbReference>
<evidence type="ECO:0000313" key="19">
    <source>
        <dbReference type="Proteomes" id="UP000199347"/>
    </source>
</evidence>
<proteinExistence type="inferred from homology"/>
<evidence type="ECO:0000256" key="7">
    <source>
        <dbReference type="ARBA" id="ARBA00022490"/>
    </source>
</evidence>
<dbReference type="InterPro" id="IPR008731">
    <property type="entry name" value="PTS_EIN"/>
</dbReference>
<dbReference type="SUPFAM" id="SSF51621">
    <property type="entry name" value="Phosphoenolpyruvate/pyruvate domain"/>
    <property type="match status" value="1"/>
</dbReference>
<keyword evidence="8" id="KW-0597">Phosphoprotein</keyword>
<dbReference type="InterPro" id="IPR001020">
    <property type="entry name" value="PTS_HPr_His_P_site"/>
</dbReference>
<evidence type="ECO:0000256" key="2">
    <source>
        <dbReference type="ARBA" id="ARBA00001946"/>
    </source>
</evidence>
<accession>A0A1G5NW52</accession>
<dbReference type="GO" id="GO:0008965">
    <property type="term" value="F:phosphoenolpyruvate-protein phosphotransferase activity"/>
    <property type="evidence" value="ECO:0007669"/>
    <property type="project" value="UniProtKB-EC"/>
</dbReference>
<keyword evidence="9" id="KW-0762">Sugar transport</keyword>
<dbReference type="Pfam" id="PF00381">
    <property type="entry name" value="PTS-HPr"/>
    <property type="match status" value="1"/>
</dbReference>
<dbReference type="InterPro" id="IPR018274">
    <property type="entry name" value="PEP_util_AS"/>
</dbReference>
<dbReference type="CDD" id="cd00367">
    <property type="entry name" value="PTS-HPr_like"/>
    <property type="match status" value="1"/>
</dbReference>
<dbReference type="EC" id="2.7.3.9" evidence="5"/>
<dbReference type="GO" id="GO:0005737">
    <property type="term" value="C:cytoplasm"/>
    <property type="evidence" value="ECO:0007669"/>
    <property type="project" value="UniProtKB-SubCell"/>
</dbReference>
<dbReference type="SUPFAM" id="SSF55804">
    <property type="entry name" value="Phoshotransferase/anion transport protein"/>
    <property type="match status" value="1"/>
</dbReference>
<dbReference type="InterPro" id="IPR016152">
    <property type="entry name" value="PTrfase/Anion_transptr"/>
</dbReference>
<dbReference type="InterPro" id="IPR000121">
    <property type="entry name" value="PEP_util_C"/>
</dbReference>
<comment type="cofactor">
    <cofactor evidence="2">
        <name>Mg(2+)</name>
        <dbReference type="ChEBI" id="CHEBI:18420"/>
    </cofactor>
</comment>
<keyword evidence="7" id="KW-0963">Cytoplasm</keyword>
<evidence type="ECO:0000256" key="6">
    <source>
        <dbReference type="ARBA" id="ARBA00022448"/>
    </source>
</evidence>
<dbReference type="InterPro" id="IPR006318">
    <property type="entry name" value="PTS_EI-like"/>
</dbReference>
<keyword evidence="10" id="KW-0808">Transferase</keyword>
<dbReference type="PROSITE" id="PS00372">
    <property type="entry name" value="PTS_EIIA_TYPE_2_HIS"/>
    <property type="match status" value="1"/>
</dbReference>
<dbReference type="RefSeq" id="WP_092814099.1">
    <property type="nucleotide sequence ID" value="NZ_FMVW01000006.1"/>
</dbReference>
<feature type="domain" description="PTS EIIA type-2" evidence="16">
    <location>
        <begin position="7"/>
        <end position="148"/>
    </location>
</feature>
<dbReference type="PROSITE" id="PS00370">
    <property type="entry name" value="PEP_ENZYMES_PHOS_SITE"/>
    <property type="match status" value="1"/>
</dbReference>
<keyword evidence="13" id="KW-0418">Kinase</keyword>
<dbReference type="Gene3D" id="3.30.1340.10">
    <property type="entry name" value="HPr-like"/>
    <property type="match status" value="1"/>
</dbReference>
<evidence type="ECO:0000256" key="11">
    <source>
        <dbReference type="ARBA" id="ARBA00022683"/>
    </source>
</evidence>
<evidence type="ECO:0000256" key="1">
    <source>
        <dbReference type="ARBA" id="ARBA00000683"/>
    </source>
</evidence>
<protein>
    <recommendedName>
        <fullName evidence="5">phosphoenolpyruvate--protein phosphotransferase</fullName>
        <ecNumber evidence="5">2.7.3.9</ecNumber>
    </recommendedName>
</protein>
<evidence type="ECO:0000256" key="10">
    <source>
        <dbReference type="ARBA" id="ARBA00022679"/>
    </source>
</evidence>
<organism evidence="18 19">
    <name type="scientific">Afifella marina DSM 2698</name>
    <dbReference type="NCBI Taxonomy" id="1120955"/>
    <lineage>
        <taxon>Bacteria</taxon>
        <taxon>Pseudomonadati</taxon>
        <taxon>Pseudomonadota</taxon>
        <taxon>Alphaproteobacteria</taxon>
        <taxon>Hyphomicrobiales</taxon>
        <taxon>Afifellaceae</taxon>
        <taxon>Afifella</taxon>
    </lineage>
</organism>
<dbReference type="InterPro" id="IPR040442">
    <property type="entry name" value="Pyrv_kinase-like_dom_sf"/>
</dbReference>
<dbReference type="Pfam" id="PF00391">
    <property type="entry name" value="PEP-utilizers"/>
    <property type="match status" value="1"/>
</dbReference>
<evidence type="ECO:0000256" key="15">
    <source>
        <dbReference type="SAM" id="MobiDB-lite"/>
    </source>
</evidence>
<dbReference type="Proteomes" id="UP000199347">
    <property type="component" value="Unassembled WGS sequence"/>
</dbReference>
<dbReference type="Pfam" id="PF00359">
    <property type="entry name" value="PTS_EIIA_2"/>
    <property type="match status" value="1"/>
</dbReference>
<dbReference type="SUPFAM" id="SSF55594">
    <property type="entry name" value="HPr-like"/>
    <property type="match status" value="1"/>
</dbReference>
<dbReference type="InterPro" id="IPR035895">
    <property type="entry name" value="HPr-like_sf"/>
</dbReference>
<dbReference type="GO" id="GO:0016301">
    <property type="term" value="F:kinase activity"/>
    <property type="evidence" value="ECO:0007669"/>
    <property type="project" value="UniProtKB-KW"/>
</dbReference>
<feature type="domain" description="HPr" evidence="17">
    <location>
        <begin position="163"/>
        <end position="251"/>
    </location>
</feature>
<dbReference type="PANTHER" id="PTHR46244:SF6">
    <property type="entry name" value="PHOSPHOENOLPYRUVATE-PROTEIN PHOSPHOTRANSFERASE"/>
    <property type="match status" value="1"/>
</dbReference>
<dbReference type="GO" id="GO:0046872">
    <property type="term" value="F:metal ion binding"/>
    <property type="evidence" value="ECO:0007669"/>
    <property type="project" value="UniProtKB-KW"/>
</dbReference>
<gene>
    <name evidence="18" type="ORF">SAMN03080610_02691</name>
</gene>
<evidence type="ECO:0000256" key="14">
    <source>
        <dbReference type="ARBA" id="ARBA00022842"/>
    </source>
</evidence>
<dbReference type="InterPro" id="IPR036637">
    <property type="entry name" value="Phosphohistidine_dom_sf"/>
</dbReference>
<dbReference type="GO" id="GO:0009401">
    <property type="term" value="P:phosphoenolpyruvate-dependent sugar phosphotransferase system"/>
    <property type="evidence" value="ECO:0007669"/>
    <property type="project" value="UniProtKB-KW"/>
</dbReference>
<evidence type="ECO:0000256" key="13">
    <source>
        <dbReference type="ARBA" id="ARBA00022777"/>
    </source>
</evidence>
<evidence type="ECO:0000259" key="16">
    <source>
        <dbReference type="PROSITE" id="PS51094"/>
    </source>
</evidence>
<keyword evidence="14" id="KW-0460">Magnesium</keyword>
<dbReference type="InterPro" id="IPR002178">
    <property type="entry name" value="PTS_EIIA_type-2_dom"/>
</dbReference>
<dbReference type="CDD" id="cd00211">
    <property type="entry name" value="PTS_IIA_fru"/>
    <property type="match status" value="1"/>
</dbReference>
<dbReference type="InterPro" id="IPR015813">
    <property type="entry name" value="Pyrv/PenolPyrv_kinase-like_dom"/>
</dbReference>
<evidence type="ECO:0000313" key="18">
    <source>
        <dbReference type="EMBL" id="SCZ40991.1"/>
    </source>
</evidence>
<dbReference type="Pfam" id="PF05524">
    <property type="entry name" value="PEP-utilisers_N"/>
    <property type="match status" value="1"/>
</dbReference>
<dbReference type="PRINTS" id="PR01736">
    <property type="entry name" value="PHPHTRNFRASE"/>
</dbReference>
<evidence type="ECO:0000256" key="12">
    <source>
        <dbReference type="ARBA" id="ARBA00022723"/>
    </source>
</evidence>
<keyword evidence="12" id="KW-0479">Metal-binding</keyword>
<dbReference type="STRING" id="1120955.SAMN03080610_02691"/>
<evidence type="ECO:0000256" key="3">
    <source>
        <dbReference type="ARBA" id="ARBA00004496"/>
    </source>
</evidence>
<dbReference type="InterPro" id="IPR050499">
    <property type="entry name" value="PEP-utilizing_PTS_enzyme"/>
</dbReference>
<dbReference type="SUPFAM" id="SSF52009">
    <property type="entry name" value="Phosphohistidine domain"/>
    <property type="match status" value="1"/>
</dbReference>
<comment type="subcellular location">
    <subcellularLocation>
        <location evidence="3">Cytoplasm</location>
    </subcellularLocation>
</comment>
<name>A0A1G5NW52_AFIMA</name>
<keyword evidence="11" id="KW-0598">Phosphotransferase system</keyword>
<dbReference type="EMBL" id="FMVW01000006">
    <property type="protein sequence ID" value="SCZ40991.1"/>
    <property type="molecule type" value="Genomic_DNA"/>
</dbReference>
<evidence type="ECO:0000256" key="8">
    <source>
        <dbReference type="ARBA" id="ARBA00022553"/>
    </source>
</evidence>
<dbReference type="InterPro" id="IPR000032">
    <property type="entry name" value="HPr-like"/>
</dbReference>
<dbReference type="PANTHER" id="PTHR46244">
    <property type="entry name" value="PHOSPHOENOLPYRUVATE-PROTEIN PHOSPHOTRANSFERASE"/>
    <property type="match status" value="1"/>
</dbReference>
<dbReference type="SUPFAM" id="SSF47831">
    <property type="entry name" value="Enzyme I of the PEP:sugar phosphotransferase system HPr-binding (sub)domain"/>
    <property type="match status" value="1"/>
</dbReference>
<comment type="similarity">
    <text evidence="4">Belongs to the PEP-utilizing enzyme family.</text>
</comment>
<dbReference type="NCBIfam" id="TIGR01003">
    <property type="entry name" value="PTS_HPr_family"/>
    <property type="match status" value="1"/>
</dbReference>
<dbReference type="PRINTS" id="PR00107">
    <property type="entry name" value="PHOSPHOCPHPR"/>
</dbReference>